<dbReference type="eggNOG" id="COG3069">
    <property type="taxonomic scope" value="Bacteria"/>
</dbReference>
<evidence type="ECO:0000256" key="6">
    <source>
        <dbReference type="ARBA" id="ARBA00023136"/>
    </source>
</evidence>
<keyword evidence="3" id="KW-1003">Cell membrane</keyword>
<dbReference type="Proteomes" id="UP000005139">
    <property type="component" value="Unassembled WGS sequence"/>
</dbReference>
<name>A1HRF6_9FIRM</name>
<protein>
    <submittedName>
        <fullName evidence="8">C4-dicarboxylate transporter</fullName>
    </submittedName>
</protein>
<keyword evidence="9" id="KW-1185">Reference proteome</keyword>
<evidence type="ECO:0000256" key="1">
    <source>
        <dbReference type="ARBA" id="ARBA00004651"/>
    </source>
</evidence>
<dbReference type="InterPro" id="IPR004669">
    <property type="entry name" value="C4_dicarb_anaerob_car"/>
</dbReference>
<dbReference type="OrthoDB" id="1675518at2"/>
<organism evidence="8 9">
    <name type="scientific">Thermosinus carboxydivorans Nor1</name>
    <dbReference type="NCBI Taxonomy" id="401526"/>
    <lineage>
        <taxon>Bacteria</taxon>
        <taxon>Bacillati</taxon>
        <taxon>Bacillota</taxon>
        <taxon>Negativicutes</taxon>
        <taxon>Selenomonadales</taxon>
        <taxon>Sporomusaceae</taxon>
        <taxon>Thermosinus</taxon>
    </lineage>
</organism>
<dbReference type="Pfam" id="PF06808">
    <property type="entry name" value="DctM"/>
    <property type="match status" value="1"/>
</dbReference>
<proteinExistence type="inferred from homology"/>
<dbReference type="AlphaFoldDB" id="A1HRF6"/>
<feature type="domain" description="TRAP C4-dicarboxylate transport system permease DctM subunit" evidence="7">
    <location>
        <begin position="1"/>
        <end position="117"/>
    </location>
</feature>
<comment type="caution">
    <text evidence="8">The sequence shown here is derived from an EMBL/GenBank/DDBJ whole genome shotgun (WGS) entry which is preliminary data.</text>
</comment>
<dbReference type="PANTHER" id="PTHR42002:SF2">
    <property type="entry name" value="ANAEROBIC C4-DICARBOXYLATE TRANSPORTER DCUC-RELATED"/>
    <property type="match status" value="1"/>
</dbReference>
<evidence type="ECO:0000256" key="4">
    <source>
        <dbReference type="ARBA" id="ARBA00022692"/>
    </source>
</evidence>
<dbReference type="NCBIfam" id="NF037994">
    <property type="entry name" value="DcuC_1"/>
    <property type="match status" value="1"/>
</dbReference>
<keyword evidence="6" id="KW-0472">Membrane</keyword>
<dbReference type="PANTHER" id="PTHR42002">
    <property type="entry name" value="ANAEROBIC C4-DICARBOXYLATE TRANSPORTER DCUC-RELATED"/>
    <property type="match status" value="1"/>
</dbReference>
<dbReference type="InterPro" id="IPR010656">
    <property type="entry name" value="DctM"/>
</dbReference>
<gene>
    <name evidence="8" type="ORF">TcarDRAFT_1489</name>
</gene>
<evidence type="ECO:0000313" key="9">
    <source>
        <dbReference type="Proteomes" id="UP000005139"/>
    </source>
</evidence>
<evidence type="ECO:0000313" key="8">
    <source>
        <dbReference type="EMBL" id="EAX47471.1"/>
    </source>
</evidence>
<sequence>MNAIGLVKYLISSLTSVAGAAKYAATFGPWLLAIITGSGDAATFAFNEAVTPHAKQFGMEIINMGSIAALSGAIGRTMSPVNGACIICATIAGVSPMELAKRNALGMTLAVIVAMLMLV</sequence>
<comment type="similarity">
    <text evidence="2">Belongs to the DcuC/DcuD transporter (TC 2.A.61) family.</text>
</comment>
<evidence type="ECO:0000256" key="5">
    <source>
        <dbReference type="ARBA" id="ARBA00022989"/>
    </source>
</evidence>
<reference evidence="8 9" key="2">
    <citation type="submission" date="2007-01" db="EMBL/GenBank/DDBJ databases">
        <title>Sequencing of the draft genome and assembly of Thermosinus carboxydivorans Nor1.</title>
        <authorList>
            <consortium name="US DOE Joint Genome Institute (JGI-PGF)"/>
            <person name="Copeland A."/>
            <person name="Lucas S."/>
            <person name="Lapidus A."/>
            <person name="Barry K."/>
            <person name="Glavina del Rio T."/>
            <person name="Dalin E."/>
            <person name="Tice H."/>
            <person name="Bruce D."/>
            <person name="Pitluck S."/>
            <person name="Richardson P."/>
        </authorList>
    </citation>
    <scope>NUCLEOTIDE SEQUENCE [LARGE SCALE GENOMIC DNA]</scope>
    <source>
        <strain evidence="8 9">Nor1</strain>
    </source>
</reference>
<evidence type="ECO:0000259" key="7">
    <source>
        <dbReference type="Pfam" id="PF06808"/>
    </source>
</evidence>
<reference evidence="8 9" key="1">
    <citation type="submission" date="2007-01" db="EMBL/GenBank/DDBJ databases">
        <title>Annotation of the draft genome assembly of Thermosinus carboxydivorans Nor1.</title>
        <authorList>
            <consortium name="US DOE Joint Genome Institute (JGI-ORNL)"/>
            <person name="Larimer F."/>
            <person name="Land M."/>
            <person name="Hauser L."/>
        </authorList>
    </citation>
    <scope>NUCLEOTIDE SEQUENCE [LARGE SCALE GENOMIC DNA]</scope>
    <source>
        <strain evidence="8 9">Nor1</strain>
    </source>
</reference>
<keyword evidence="4" id="KW-0812">Transmembrane</keyword>
<dbReference type="EMBL" id="AAWL01000010">
    <property type="protein sequence ID" value="EAX47471.1"/>
    <property type="molecule type" value="Genomic_DNA"/>
</dbReference>
<comment type="subcellular location">
    <subcellularLocation>
        <location evidence="1">Cell membrane</location>
        <topology evidence="1">Multi-pass membrane protein</topology>
    </subcellularLocation>
</comment>
<accession>A1HRF6</accession>
<evidence type="ECO:0000256" key="3">
    <source>
        <dbReference type="ARBA" id="ARBA00022475"/>
    </source>
</evidence>
<dbReference type="RefSeq" id="WP_007289615.1">
    <property type="nucleotide sequence ID" value="NZ_AAWL01000010.1"/>
</dbReference>
<dbReference type="GO" id="GO:0015556">
    <property type="term" value="F:C4-dicarboxylate transmembrane transporter activity"/>
    <property type="evidence" value="ECO:0007669"/>
    <property type="project" value="InterPro"/>
</dbReference>
<keyword evidence="5" id="KW-1133">Transmembrane helix</keyword>
<evidence type="ECO:0000256" key="2">
    <source>
        <dbReference type="ARBA" id="ARBA00005275"/>
    </source>
</evidence>
<dbReference type="GO" id="GO:0005886">
    <property type="term" value="C:plasma membrane"/>
    <property type="evidence" value="ECO:0007669"/>
    <property type="project" value="UniProtKB-SubCell"/>
</dbReference>